<dbReference type="GO" id="GO:0061599">
    <property type="term" value="F:molybdopterin molybdotransferase activity"/>
    <property type="evidence" value="ECO:0007669"/>
    <property type="project" value="UniProtKB-UniRule"/>
</dbReference>
<dbReference type="SUPFAM" id="SSF63882">
    <property type="entry name" value="MoeA N-terminal region -like"/>
    <property type="match status" value="1"/>
</dbReference>
<dbReference type="PANTHER" id="PTHR10192:SF5">
    <property type="entry name" value="GEPHYRIN"/>
    <property type="match status" value="1"/>
</dbReference>
<dbReference type="GO" id="GO:0006777">
    <property type="term" value="P:Mo-molybdopterin cofactor biosynthetic process"/>
    <property type="evidence" value="ECO:0007669"/>
    <property type="project" value="UniProtKB-UniRule"/>
</dbReference>
<gene>
    <name evidence="13" type="ORF">IT41_04515</name>
    <name evidence="14" type="ORF">SAMN04487972_11151</name>
</gene>
<dbReference type="AlphaFoldDB" id="A0A099F6S0"/>
<evidence type="ECO:0000256" key="6">
    <source>
        <dbReference type="ARBA" id="ARBA00022679"/>
    </source>
</evidence>
<dbReference type="FunFam" id="3.40.980.10:FF:000004">
    <property type="entry name" value="Molybdopterin molybdenumtransferase"/>
    <property type="match status" value="1"/>
</dbReference>
<evidence type="ECO:0000256" key="5">
    <source>
        <dbReference type="ARBA" id="ARBA00022505"/>
    </source>
</evidence>
<evidence type="ECO:0000256" key="10">
    <source>
        <dbReference type="ARBA" id="ARBA00047317"/>
    </source>
</evidence>
<dbReference type="InterPro" id="IPR038987">
    <property type="entry name" value="MoeA-like"/>
</dbReference>
<evidence type="ECO:0000256" key="8">
    <source>
        <dbReference type="ARBA" id="ARBA00022842"/>
    </source>
</evidence>
<dbReference type="InterPro" id="IPR036135">
    <property type="entry name" value="MoeA_linker/N_sf"/>
</dbReference>
<evidence type="ECO:0000256" key="9">
    <source>
        <dbReference type="ARBA" id="ARBA00023150"/>
    </source>
</evidence>
<reference evidence="13 15" key="1">
    <citation type="submission" date="2014-09" db="EMBL/GenBank/DDBJ databases">
        <authorList>
            <person name="McGinnis J.M."/>
            <person name="Wolfgang W.J."/>
        </authorList>
    </citation>
    <scope>NUCLEOTIDE SEQUENCE [LARGE SCALE GENOMIC DNA]</scope>
    <source>
        <strain evidence="13 15">JCM 14014</strain>
    </source>
</reference>
<dbReference type="Gene3D" id="2.40.340.10">
    <property type="entry name" value="MoeA, C-terminal, domain IV"/>
    <property type="match status" value="1"/>
</dbReference>
<dbReference type="NCBIfam" id="NF045515">
    <property type="entry name" value="Glp_gephyrin"/>
    <property type="match status" value="1"/>
</dbReference>
<reference evidence="14 16" key="3">
    <citation type="submission" date="2016-10" db="EMBL/GenBank/DDBJ databases">
        <authorList>
            <person name="de Groot N.N."/>
        </authorList>
    </citation>
    <scope>NUCLEOTIDE SEQUENCE [LARGE SCALE GENOMIC DNA]</scope>
    <source>
        <strain evidence="14 16">CGMCC 1.6117</strain>
    </source>
</reference>
<dbReference type="EMBL" id="FOJO01000011">
    <property type="protein sequence ID" value="SFA53746.1"/>
    <property type="molecule type" value="Genomic_DNA"/>
</dbReference>
<dbReference type="RefSeq" id="WP_036738992.1">
    <property type="nucleotide sequence ID" value="NZ_FOJO01000011.1"/>
</dbReference>
<dbReference type="InterPro" id="IPR005110">
    <property type="entry name" value="MoeA_linker/N"/>
</dbReference>
<dbReference type="SUPFAM" id="SSF53218">
    <property type="entry name" value="Molybdenum cofactor biosynthesis proteins"/>
    <property type="match status" value="1"/>
</dbReference>
<keyword evidence="9 11" id="KW-0501">Molybdenum cofactor biosynthesis</keyword>
<dbReference type="InterPro" id="IPR001453">
    <property type="entry name" value="MoaB/Mog_dom"/>
</dbReference>
<reference evidence="13 15" key="2">
    <citation type="submission" date="2014-10" db="EMBL/GenBank/DDBJ databases">
        <title>Paracoccus sanguinis sp. nov., isolated from clinical specimens of New York State patients.</title>
        <authorList>
            <person name="Mingle L.A."/>
            <person name="Cole J.A."/>
            <person name="Lapierre P."/>
            <person name="Musser K.A."/>
        </authorList>
    </citation>
    <scope>NUCLEOTIDE SEQUENCE [LARGE SCALE GENOMIC DNA]</scope>
    <source>
        <strain evidence="13 15">JCM 14014</strain>
    </source>
</reference>
<dbReference type="Pfam" id="PF03454">
    <property type="entry name" value="MoeA_C"/>
    <property type="match status" value="1"/>
</dbReference>
<dbReference type="SMART" id="SM00852">
    <property type="entry name" value="MoCF_biosynth"/>
    <property type="match status" value="1"/>
</dbReference>
<evidence type="ECO:0000256" key="1">
    <source>
        <dbReference type="ARBA" id="ARBA00001946"/>
    </source>
</evidence>
<evidence type="ECO:0000313" key="16">
    <source>
        <dbReference type="Proteomes" id="UP000182312"/>
    </source>
</evidence>
<dbReference type="GO" id="GO:0046872">
    <property type="term" value="F:metal ion binding"/>
    <property type="evidence" value="ECO:0007669"/>
    <property type="project" value="UniProtKB-UniRule"/>
</dbReference>
<dbReference type="GO" id="GO:0005829">
    <property type="term" value="C:cytosol"/>
    <property type="evidence" value="ECO:0007669"/>
    <property type="project" value="TreeGrafter"/>
</dbReference>
<organism evidence="13 15">
    <name type="scientific">Paracoccus halophilus</name>
    <dbReference type="NCBI Taxonomy" id="376733"/>
    <lineage>
        <taxon>Bacteria</taxon>
        <taxon>Pseudomonadati</taxon>
        <taxon>Pseudomonadota</taxon>
        <taxon>Alphaproteobacteria</taxon>
        <taxon>Rhodobacterales</taxon>
        <taxon>Paracoccaceae</taxon>
        <taxon>Paracoccus</taxon>
    </lineage>
</organism>
<evidence type="ECO:0000259" key="12">
    <source>
        <dbReference type="SMART" id="SM00852"/>
    </source>
</evidence>
<dbReference type="InterPro" id="IPR036425">
    <property type="entry name" value="MoaB/Mog-like_dom_sf"/>
</dbReference>
<dbReference type="Pfam" id="PF00994">
    <property type="entry name" value="MoCF_biosynth"/>
    <property type="match status" value="1"/>
</dbReference>
<comment type="function">
    <text evidence="2 11">Catalyzes the insertion of molybdate into adenylated molybdopterin with the concomitant release of AMP.</text>
</comment>
<feature type="domain" description="MoaB/Mog" evidence="12">
    <location>
        <begin position="170"/>
        <end position="307"/>
    </location>
</feature>
<evidence type="ECO:0000256" key="4">
    <source>
        <dbReference type="ARBA" id="ARBA00010763"/>
    </source>
</evidence>
<proteinExistence type="inferred from homology"/>
<evidence type="ECO:0000313" key="14">
    <source>
        <dbReference type="EMBL" id="SFA53746.1"/>
    </source>
</evidence>
<keyword evidence="15" id="KW-1185">Reference proteome</keyword>
<comment type="cofactor">
    <cofactor evidence="1 11">
        <name>Mg(2+)</name>
        <dbReference type="ChEBI" id="CHEBI:18420"/>
    </cofactor>
</comment>
<dbReference type="Gene3D" id="3.40.980.10">
    <property type="entry name" value="MoaB/Mog-like domain"/>
    <property type="match status" value="1"/>
</dbReference>
<comment type="similarity">
    <text evidence="4 11">Belongs to the MoeA family.</text>
</comment>
<evidence type="ECO:0000256" key="11">
    <source>
        <dbReference type="RuleBase" id="RU365090"/>
    </source>
</evidence>
<dbReference type="PANTHER" id="PTHR10192">
    <property type="entry name" value="MOLYBDOPTERIN BIOSYNTHESIS PROTEIN"/>
    <property type="match status" value="1"/>
</dbReference>
<evidence type="ECO:0000256" key="3">
    <source>
        <dbReference type="ARBA" id="ARBA00005046"/>
    </source>
</evidence>
<sequence length="390" mass="41187">MISVDEARALVLGLARAPETEDIPLHDALGRALAAPAVARLTQPPFDASAMDGYALRSAELPGPLQVIGTAAAGVPYQSETPPGSAIRIFTGAPVPAAYDRVVMQEIVTRKGDEITVSDAGENLNIRLQGNDFKAGDEFQPKRPLRPSDLALIAAMNVARVTVARRPRVAILAGGDELVLPGADPAPGQIVSSNDIAIAAMAREAGADPFILPLARDTQESLRDRFAESEGADLIVTIGGASVGDHDLIAKVAADLGMERAFYKLAMRPGRPLMAGRMGSSAMLGLPGNPVSAIVCAKLFMQPLIRVMQGLPAGPEPALAVLSRDLPAEGNRRHYLRARLMAADGLPRIDPFADQDSARLWLLAQADALLIRPANDPARRAGEQVEFLPL</sequence>
<dbReference type="Gene3D" id="3.90.105.10">
    <property type="entry name" value="Molybdopterin biosynthesis moea protein, domain 2"/>
    <property type="match status" value="1"/>
</dbReference>
<keyword evidence="5 11" id="KW-0500">Molybdenum</keyword>
<protein>
    <recommendedName>
        <fullName evidence="11">Molybdopterin molybdenumtransferase</fullName>
        <ecNumber evidence="11">2.10.1.1</ecNumber>
    </recommendedName>
</protein>
<comment type="pathway">
    <text evidence="3 11">Cofactor biosynthesis; molybdopterin biosynthesis.</text>
</comment>
<evidence type="ECO:0000256" key="2">
    <source>
        <dbReference type="ARBA" id="ARBA00002901"/>
    </source>
</evidence>
<keyword evidence="6 11" id="KW-0808">Transferase</keyword>
<dbReference type="Pfam" id="PF03453">
    <property type="entry name" value="MoeA_N"/>
    <property type="match status" value="1"/>
</dbReference>
<comment type="catalytic activity">
    <reaction evidence="10">
        <text>adenylyl-molybdopterin + molybdate = Mo-molybdopterin + AMP + H(+)</text>
        <dbReference type="Rhea" id="RHEA:35047"/>
        <dbReference type="ChEBI" id="CHEBI:15378"/>
        <dbReference type="ChEBI" id="CHEBI:36264"/>
        <dbReference type="ChEBI" id="CHEBI:62727"/>
        <dbReference type="ChEBI" id="CHEBI:71302"/>
        <dbReference type="ChEBI" id="CHEBI:456215"/>
        <dbReference type="EC" id="2.10.1.1"/>
    </reaction>
</comment>
<name>A0A099F6S0_9RHOB</name>
<dbReference type="EMBL" id="JRKN01000004">
    <property type="protein sequence ID" value="KGJ05938.1"/>
    <property type="molecule type" value="Genomic_DNA"/>
</dbReference>
<accession>A0A099F6S0</accession>
<dbReference type="Proteomes" id="UP000182312">
    <property type="component" value="Unassembled WGS sequence"/>
</dbReference>
<dbReference type="OrthoDB" id="9804758at2"/>
<evidence type="ECO:0000313" key="13">
    <source>
        <dbReference type="EMBL" id="KGJ05938.1"/>
    </source>
</evidence>
<dbReference type="EC" id="2.10.1.1" evidence="11"/>
<dbReference type="STRING" id="376733.SAMN04487972_11151"/>
<evidence type="ECO:0000313" key="15">
    <source>
        <dbReference type="Proteomes" id="UP000029846"/>
    </source>
</evidence>
<dbReference type="InterPro" id="IPR036688">
    <property type="entry name" value="MoeA_C_domain_IV_sf"/>
</dbReference>
<dbReference type="InterPro" id="IPR005111">
    <property type="entry name" value="MoeA_C_domain_IV"/>
</dbReference>
<keyword evidence="8 11" id="KW-0460">Magnesium</keyword>
<dbReference type="Gene3D" id="2.170.190.11">
    <property type="entry name" value="Molybdopterin biosynthesis moea protein, domain 3"/>
    <property type="match status" value="1"/>
</dbReference>
<evidence type="ECO:0000256" key="7">
    <source>
        <dbReference type="ARBA" id="ARBA00022723"/>
    </source>
</evidence>
<dbReference type="CDD" id="cd00887">
    <property type="entry name" value="MoeA"/>
    <property type="match status" value="1"/>
</dbReference>
<dbReference type="UniPathway" id="UPA00344"/>
<keyword evidence="7 11" id="KW-0479">Metal-binding</keyword>
<dbReference type="SUPFAM" id="SSF63867">
    <property type="entry name" value="MoeA C-terminal domain-like"/>
    <property type="match status" value="1"/>
</dbReference>
<dbReference type="Proteomes" id="UP000029846">
    <property type="component" value="Unassembled WGS sequence"/>
</dbReference>
<dbReference type="eggNOG" id="COG0303">
    <property type="taxonomic scope" value="Bacteria"/>
</dbReference>